<gene>
    <name evidence="3" type="ORF">CPJCM30710_14050</name>
</gene>
<comment type="caution">
    <text evidence="3">The sequence shown here is derived from an EMBL/GenBank/DDBJ whole genome shotgun (WGS) entry which is preliminary data.</text>
</comment>
<evidence type="ECO:0000313" key="3">
    <source>
        <dbReference type="EMBL" id="GIM28739.1"/>
    </source>
</evidence>
<dbReference type="PANTHER" id="PTHR33886">
    <property type="entry name" value="UNSATURATED RHAMNOGALACTURONAN HYDROLASE (EUROFUNG)"/>
    <property type="match status" value="1"/>
</dbReference>
<protein>
    <recommendedName>
        <fullName evidence="5">Unsaturated rhamnogalacturonyl hydrolase</fullName>
    </recommendedName>
</protein>
<evidence type="ECO:0000256" key="2">
    <source>
        <dbReference type="SAM" id="Phobius"/>
    </source>
</evidence>
<dbReference type="AlphaFoldDB" id="A0A919VE45"/>
<feature type="transmembrane region" description="Helical" evidence="2">
    <location>
        <begin position="6"/>
        <end position="26"/>
    </location>
</feature>
<dbReference type="PANTHER" id="PTHR33886:SF8">
    <property type="entry name" value="UNSATURATED RHAMNOGALACTURONAN HYDROLASE (EUROFUNG)"/>
    <property type="match status" value="1"/>
</dbReference>
<dbReference type="EMBL" id="BOPZ01000009">
    <property type="protein sequence ID" value="GIM28739.1"/>
    <property type="molecule type" value="Genomic_DNA"/>
</dbReference>
<reference evidence="3" key="1">
    <citation type="submission" date="2021-03" db="EMBL/GenBank/DDBJ databases">
        <title>Taxonomic study of Clostridium polyendosporum from meadow-gley soil under rice.</title>
        <authorList>
            <person name="Kobayashi H."/>
            <person name="Tanizawa Y."/>
            <person name="Yagura M."/>
        </authorList>
    </citation>
    <scope>NUCLEOTIDE SEQUENCE</scope>
    <source>
        <strain evidence="3">JCM 30710</strain>
    </source>
</reference>
<keyword evidence="2" id="KW-0812">Transmembrane</keyword>
<dbReference type="SUPFAM" id="SSF48208">
    <property type="entry name" value="Six-hairpin glycosidases"/>
    <property type="match status" value="1"/>
</dbReference>
<dbReference type="GO" id="GO:0005975">
    <property type="term" value="P:carbohydrate metabolic process"/>
    <property type="evidence" value="ECO:0007669"/>
    <property type="project" value="InterPro"/>
</dbReference>
<keyword evidence="1" id="KW-0378">Hydrolase</keyword>
<sequence length="397" mass="45924">MLFQIFNYISISILLIFSIGILIDVIPMLKDWLGRIHIGRYNDTSLWNRTITNRASKWLIKTPTIKVTDNTRLIFIDMIKRNYKNDAIQYWQEAALLLGLSQYMKHDRDKKLEESVDLFLKSKLDEKGDWKSKPKYVDAAILSYAIMNLNEAYCSKNKQALDYTWKLIKDHIGEDGTVLYRKSMPYTRYVDTIGFICPFLVRYGVKYNKLECIELAVKQIQHYEKYGMLINQVIPCHAYDVNTHVPLGLYGWGRGVAWYAIGLIDAYNELPDEHIYKKQLAESIKKLALSIIEFQCENGGWTWSITRKETRLDSSTTAALGWFLINAAMIEDINKQCLEACKNAISYLMKVTRKDGSIDFSQGDTKDIGVYSQLFNISPFTQGYAVRLINLIRQSEG</sequence>
<keyword evidence="2" id="KW-1133">Transmembrane helix</keyword>
<keyword evidence="4" id="KW-1185">Reference proteome</keyword>
<organism evidence="3 4">
    <name type="scientific">Clostridium polyendosporum</name>
    <dbReference type="NCBI Taxonomy" id="69208"/>
    <lineage>
        <taxon>Bacteria</taxon>
        <taxon>Bacillati</taxon>
        <taxon>Bacillota</taxon>
        <taxon>Clostridia</taxon>
        <taxon>Eubacteriales</taxon>
        <taxon>Clostridiaceae</taxon>
        <taxon>Clostridium</taxon>
    </lineage>
</organism>
<accession>A0A919VE45</accession>
<keyword evidence="2" id="KW-0472">Membrane</keyword>
<proteinExistence type="predicted"/>
<dbReference type="RefSeq" id="WP_212903463.1">
    <property type="nucleotide sequence ID" value="NZ_BOPZ01000009.1"/>
</dbReference>
<evidence type="ECO:0008006" key="5">
    <source>
        <dbReference type="Google" id="ProtNLM"/>
    </source>
</evidence>
<name>A0A919VE45_9CLOT</name>
<dbReference type="Proteomes" id="UP000679179">
    <property type="component" value="Unassembled WGS sequence"/>
</dbReference>
<dbReference type="InterPro" id="IPR052043">
    <property type="entry name" value="PolySaccharide_Degr_Enz"/>
</dbReference>
<dbReference type="InterPro" id="IPR012341">
    <property type="entry name" value="6hp_glycosidase-like_sf"/>
</dbReference>
<dbReference type="InterPro" id="IPR010905">
    <property type="entry name" value="Glyco_hydro_88"/>
</dbReference>
<evidence type="ECO:0000256" key="1">
    <source>
        <dbReference type="ARBA" id="ARBA00022801"/>
    </source>
</evidence>
<dbReference type="Pfam" id="PF07470">
    <property type="entry name" value="Glyco_hydro_88"/>
    <property type="match status" value="1"/>
</dbReference>
<dbReference type="Gene3D" id="1.50.10.10">
    <property type="match status" value="1"/>
</dbReference>
<dbReference type="InterPro" id="IPR008928">
    <property type="entry name" value="6-hairpin_glycosidase_sf"/>
</dbReference>
<evidence type="ECO:0000313" key="4">
    <source>
        <dbReference type="Proteomes" id="UP000679179"/>
    </source>
</evidence>
<dbReference type="GO" id="GO:0016787">
    <property type="term" value="F:hydrolase activity"/>
    <property type="evidence" value="ECO:0007669"/>
    <property type="project" value="UniProtKB-KW"/>
</dbReference>